<dbReference type="InterPro" id="IPR002513">
    <property type="entry name" value="Tn3_Tnp_DDE_dom"/>
</dbReference>
<protein>
    <submittedName>
        <fullName evidence="2">Transposase and inactivated derivatives, TnpA family</fullName>
    </submittedName>
</protein>
<dbReference type="GO" id="GO:0006313">
    <property type="term" value="P:DNA transposition"/>
    <property type="evidence" value="ECO:0007669"/>
    <property type="project" value="InterPro"/>
</dbReference>
<evidence type="ECO:0000313" key="3">
    <source>
        <dbReference type="Proteomes" id="UP000198728"/>
    </source>
</evidence>
<evidence type="ECO:0000313" key="2">
    <source>
        <dbReference type="EMBL" id="SFD30577.1"/>
    </source>
</evidence>
<sequence length="334" mass="36942">MGRIVDAHHSLPFAQHWGAAEHSSSDGQFFAANRGSGLINAKYGPDPGLKIYSFLSGQYGSFHSSVIGATAGEAPFVLDGLLTNPASFDPLVHYTDTGGVSDHVFALFHLLGMTFAPRLRDFPDRRLACFGSAKAWATLSPLIGKPINEEVIRQHWGDIMRLAASIRDKSLKPSEILRKLGAYRQQNRLYLALGEIGRIERTLFMLDWIENAALRMECHAGLNKGESRHSLARAVFAHSQGRIHDRSDVAQQKRAMALNLVIAAITFWNTIYMDKAAGHLAQTSPLYDVKLLAHTSPLGWEHVILSGDFDWHSGAADRKIARPLNIRPSRDWGT</sequence>
<dbReference type="GO" id="GO:0004803">
    <property type="term" value="F:transposase activity"/>
    <property type="evidence" value="ECO:0007669"/>
    <property type="project" value="InterPro"/>
</dbReference>
<dbReference type="STRING" id="441112.SAMN04488094_1301"/>
<keyword evidence="3" id="KW-1185">Reference proteome</keyword>
<dbReference type="EMBL" id="FOLG01000030">
    <property type="protein sequence ID" value="SFD30577.1"/>
    <property type="molecule type" value="Genomic_DNA"/>
</dbReference>
<reference evidence="2 3" key="1">
    <citation type="submission" date="2016-10" db="EMBL/GenBank/DDBJ databases">
        <authorList>
            <person name="de Groot N.N."/>
        </authorList>
    </citation>
    <scope>NUCLEOTIDE SEQUENCE [LARGE SCALE GENOMIC DNA]</scope>
    <source>
        <strain evidence="2 3">DSM 19548</strain>
    </source>
</reference>
<dbReference type="Pfam" id="PF01526">
    <property type="entry name" value="DDE_Tnp_Tn3"/>
    <property type="match status" value="1"/>
</dbReference>
<feature type="domain" description="Tn3 transposase DDE" evidence="1">
    <location>
        <begin position="3"/>
        <end position="309"/>
    </location>
</feature>
<dbReference type="Proteomes" id="UP000198728">
    <property type="component" value="Unassembled WGS sequence"/>
</dbReference>
<organism evidence="2 3">
    <name type="scientific">Tropicimonas isoalkanivorans</name>
    <dbReference type="NCBI Taxonomy" id="441112"/>
    <lineage>
        <taxon>Bacteria</taxon>
        <taxon>Pseudomonadati</taxon>
        <taxon>Pseudomonadota</taxon>
        <taxon>Alphaproteobacteria</taxon>
        <taxon>Rhodobacterales</taxon>
        <taxon>Roseobacteraceae</taxon>
        <taxon>Tropicimonas</taxon>
    </lineage>
</organism>
<name>A0A1I1R8U6_9RHOB</name>
<proteinExistence type="predicted"/>
<evidence type="ECO:0000259" key="1">
    <source>
        <dbReference type="Pfam" id="PF01526"/>
    </source>
</evidence>
<gene>
    <name evidence="2" type="ORF">SAMN04488094_1301</name>
</gene>
<dbReference type="AlphaFoldDB" id="A0A1I1R8U6"/>
<accession>A0A1I1R8U6</accession>